<evidence type="ECO:0000313" key="5">
    <source>
        <dbReference type="Proteomes" id="UP000238479"/>
    </source>
</evidence>
<dbReference type="STRING" id="74649.A0A2P6PBR4"/>
<keyword evidence="3 4" id="KW-0012">Acyltransferase</keyword>
<dbReference type="Gramene" id="PRQ19367">
    <property type="protein sequence ID" value="PRQ19367"/>
    <property type="gene ID" value="RchiOBHm_Chr7g0216441"/>
</dbReference>
<dbReference type="EMBL" id="PDCK01000045">
    <property type="protein sequence ID" value="PRQ19367.1"/>
    <property type="molecule type" value="Genomic_DNA"/>
</dbReference>
<dbReference type="AlphaFoldDB" id="A0A2P6PBR4"/>
<keyword evidence="2 4" id="KW-0808">Transferase</keyword>
<reference evidence="4 5" key="1">
    <citation type="journal article" date="2018" name="Nat. Genet.">
        <title>The Rosa genome provides new insights in the design of modern roses.</title>
        <authorList>
            <person name="Bendahmane M."/>
        </authorList>
    </citation>
    <scope>NUCLEOTIDE SEQUENCE [LARGE SCALE GENOMIC DNA]</scope>
    <source>
        <strain evidence="5">cv. Old Blush</strain>
    </source>
</reference>
<comment type="similarity">
    <text evidence="1">Belongs to the plant acyltransferase family.</text>
</comment>
<dbReference type="Pfam" id="PF02458">
    <property type="entry name" value="Transferase"/>
    <property type="match status" value="1"/>
</dbReference>
<dbReference type="EC" id="2.3.1.160" evidence="4"/>
<evidence type="ECO:0000313" key="4">
    <source>
        <dbReference type="EMBL" id="PRQ19367.1"/>
    </source>
</evidence>
<proteinExistence type="inferred from homology"/>
<accession>A0A2P6PBR4</accession>
<evidence type="ECO:0000256" key="3">
    <source>
        <dbReference type="ARBA" id="ARBA00023315"/>
    </source>
</evidence>
<gene>
    <name evidence="4" type="ORF">RchiOBHm_Chr7g0216441</name>
</gene>
<dbReference type="GO" id="GO:0050636">
    <property type="term" value="F:vinorine synthase activity"/>
    <property type="evidence" value="ECO:0007669"/>
    <property type="project" value="UniProtKB-EC"/>
</dbReference>
<organism evidence="4 5">
    <name type="scientific">Rosa chinensis</name>
    <name type="common">China rose</name>
    <dbReference type="NCBI Taxonomy" id="74649"/>
    <lineage>
        <taxon>Eukaryota</taxon>
        <taxon>Viridiplantae</taxon>
        <taxon>Streptophyta</taxon>
        <taxon>Embryophyta</taxon>
        <taxon>Tracheophyta</taxon>
        <taxon>Spermatophyta</taxon>
        <taxon>Magnoliopsida</taxon>
        <taxon>eudicotyledons</taxon>
        <taxon>Gunneridae</taxon>
        <taxon>Pentapetalae</taxon>
        <taxon>rosids</taxon>
        <taxon>fabids</taxon>
        <taxon>Rosales</taxon>
        <taxon>Rosaceae</taxon>
        <taxon>Rosoideae</taxon>
        <taxon>Rosoideae incertae sedis</taxon>
        <taxon>Rosa</taxon>
    </lineage>
</organism>
<evidence type="ECO:0000256" key="2">
    <source>
        <dbReference type="ARBA" id="ARBA00022679"/>
    </source>
</evidence>
<evidence type="ECO:0000256" key="1">
    <source>
        <dbReference type="ARBA" id="ARBA00009861"/>
    </source>
</evidence>
<dbReference type="InterPro" id="IPR023213">
    <property type="entry name" value="CAT-like_dom_sf"/>
</dbReference>
<dbReference type="PANTHER" id="PTHR31623:SF128">
    <property type="entry name" value="SALUTARIDINOL 7-O-ACETYLTRANSFERASE-LIKE"/>
    <property type="match status" value="1"/>
</dbReference>
<dbReference type="PANTHER" id="PTHR31623">
    <property type="entry name" value="F21J9.9"/>
    <property type="match status" value="1"/>
</dbReference>
<dbReference type="Proteomes" id="UP000238479">
    <property type="component" value="Chromosome 7"/>
</dbReference>
<sequence length="481" mass="53984">MVTFLSKFQRVVSAYCTSSVYTIRQYGFKCSMHSLVEITSRKSIKPSSPTPHQNRYLKLSLLDQLLPPTVYGTILYFYNPTTNHCDHDVVLSKVSETSTSKRLQASLSETLVHYYPLAGRLKGTASIECNDEGAHFVEARVRCQLSDFLKQPDPELLKKFMAEHDSKTSQIALGTCVLLVQISVFNCGGIVVAVSPSHKIADGISLHTFVRLWAAINRGEYHQLVLPKFNGATLLPTKDLSTMHNFLGPIPTQTLTTRRFVFDVSKMAILKAEIGSRIQKFTPTNGQLVLAIILKCALAASHQSKPDGDTTSRLTVLSQMVNLRRRIVPEVPENEMGNWFWALSLLFKENETEIHELVINMNTGLTNFCKEKANRFKGDDGFLVVSESMREKADLYNAEKGINLYRSTSVCKFPLYEIDFGWGKPTWVSSPSEHKNFILLLDTKSGDGIEAWVTLDQQEMAIFECHEELLAFSSVNPSVVN</sequence>
<dbReference type="OMA" id="AIFECHE"/>
<protein>
    <submittedName>
        <fullName evidence="4">Putative vinorine synthase</fullName>
        <ecNumber evidence="4">2.3.1.160</ecNumber>
    </submittedName>
</protein>
<dbReference type="Gene3D" id="3.30.559.10">
    <property type="entry name" value="Chloramphenicol acetyltransferase-like domain"/>
    <property type="match status" value="2"/>
</dbReference>
<comment type="caution">
    <text evidence="4">The sequence shown here is derived from an EMBL/GenBank/DDBJ whole genome shotgun (WGS) entry which is preliminary data.</text>
</comment>
<name>A0A2P6PBR4_ROSCH</name>
<keyword evidence="5" id="KW-1185">Reference proteome</keyword>